<dbReference type="Proteomes" id="UP000619838">
    <property type="component" value="Unassembled WGS sequence"/>
</dbReference>
<reference evidence="2 3" key="1">
    <citation type="journal article" date="2020" name="Microorganisms">
        <title>Simultaneous Genome Sequencing of Prosthecochloris ethylica and Desulfuromonas acetoxidans within a Syntrophic Mixture Reveals Unique Pili and Protein Interactions.</title>
        <authorList>
            <person name="Kyndt J.A."/>
            <person name="Van Beeumen J.J."/>
            <person name="Meyer T.E."/>
        </authorList>
    </citation>
    <scope>NUCLEOTIDE SEQUENCE [LARGE SCALE GENOMIC DNA]</scope>
    <source>
        <strain evidence="2 3">N3</strain>
    </source>
</reference>
<proteinExistence type="predicted"/>
<protein>
    <submittedName>
        <fullName evidence="2">Uncharacterized protein</fullName>
    </submittedName>
</protein>
<dbReference type="EMBL" id="JADGII010000006">
    <property type="protein sequence ID" value="MBF0636524.1"/>
    <property type="molecule type" value="Genomic_DNA"/>
</dbReference>
<comment type="caution">
    <text evidence="2">The sequence shown here is derived from an EMBL/GenBank/DDBJ whole genome shotgun (WGS) entry which is preliminary data.</text>
</comment>
<feature type="region of interest" description="Disordered" evidence="1">
    <location>
        <begin position="256"/>
        <end position="277"/>
    </location>
</feature>
<dbReference type="RefSeq" id="WP_114608150.1">
    <property type="nucleotide sequence ID" value="NZ_JABVZQ010000003.1"/>
</dbReference>
<gene>
    <name evidence="2" type="ORF">INT08_04930</name>
</gene>
<organism evidence="2 3">
    <name type="scientific">Prosthecochloris ethylica</name>
    <dbReference type="NCBI Taxonomy" id="2743976"/>
    <lineage>
        <taxon>Bacteria</taxon>
        <taxon>Pseudomonadati</taxon>
        <taxon>Chlorobiota</taxon>
        <taxon>Chlorobiia</taxon>
        <taxon>Chlorobiales</taxon>
        <taxon>Chlorobiaceae</taxon>
        <taxon>Prosthecochloris</taxon>
    </lineage>
</organism>
<evidence type="ECO:0000313" key="2">
    <source>
        <dbReference type="EMBL" id="MBF0636524.1"/>
    </source>
</evidence>
<accession>A0ABR9XRH4</accession>
<sequence>MKRIVIFFILLSCGIGDAVGDEISASSGSQSVGVGVGNFSQTFEASDRVPYLPNSLGAPVISPTLFNLIGGTAQTHGVRILANNLFSPDHYDHATGSSGGTEIVFNSADVPKRKKNEEPKVLFSFDGRAKGELVGSLTIESKKGKARKVDLATLIHDATHYVANVRQLKNHNVTLLSSKEAISYGMGVDSKSGGFSLSPLLSGIIEGPESIIAGMASGFSRTGGVTIPTSIIGCTFLVLIESDNARNINILSNYNPQGAGDEAHNGNGRKKYEATKH</sequence>
<name>A0ABR9XRH4_9CHLB</name>
<keyword evidence="3" id="KW-1185">Reference proteome</keyword>
<evidence type="ECO:0000256" key="1">
    <source>
        <dbReference type="SAM" id="MobiDB-lite"/>
    </source>
</evidence>
<evidence type="ECO:0000313" key="3">
    <source>
        <dbReference type="Proteomes" id="UP000619838"/>
    </source>
</evidence>